<evidence type="ECO:0000313" key="2">
    <source>
        <dbReference type="Proteomes" id="UP000003741"/>
    </source>
</evidence>
<dbReference type="EMBL" id="AGXG01000001">
    <property type="protein sequence ID" value="EIY40303.1"/>
    <property type="molecule type" value="Genomic_DNA"/>
</dbReference>
<keyword evidence="2" id="KW-1185">Reference proteome</keyword>
<organism evidence="1 2">
    <name type="scientific">Bacteroides cellulosilyticus CL02T12C19</name>
    <dbReference type="NCBI Taxonomy" id="997874"/>
    <lineage>
        <taxon>Bacteria</taxon>
        <taxon>Pseudomonadati</taxon>
        <taxon>Bacteroidota</taxon>
        <taxon>Bacteroidia</taxon>
        <taxon>Bacteroidales</taxon>
        <taxon>Bacteroidaceae</taxon>
        <taxon>Bacteroides</taxon>
    </lineage>
</organism>
<dbReference type="Proteomes" id="UP000003741">
    <property type="component" value="Unassembled WGS sequence"/>
</dbReference>
<evidence type="ECO:0000313" key="1">
    <source>
        <dbReference type="EMBL" id="EIY40303.1"/>
    </source>
</evidence>
<protein>
    <submittedName>
        <fullName evidence="1">Uncharacterized protein</fullName>
    </submittedName>
</protein>
<proteinExistence type="predicted"/>
<dbReference type="AlphaFoldDB" id="I9RDM7"/>
<accession>I9RDM7</accession>
<dbReference type="HOGENOM" id="CLU_2535529_0_0_10"/>
<gene>
    <name evidence="1" type="ORF">HMPREF1062_00146</name>
</gene>
<sequence length="83" mass="9611">MERKRQRFETLRTCCRKALPIYGADGSNNYCGKEVVSYRFTDLLSYCRAVVLHRRLTAAGQYVLLSLALQIFNAFCQRISNEL</sequence>
<name>I9RDM7_9BACE</name>
<reference evidence="1 2" key="1">
    <citation type="submission" date="2012-02" db="EMBL/GenBank/DDBJ databases">
        <title>The Genome Sequence of Bacteroides cellulosilyticus CL02T12C19.</title>
        <authorList>
            <consortium name="The Broad Institute Genome Sequencing Platform"/>
            <person name="Earl A."/>
            <person name="Ward D."/>
            <person name="Feldgarden M."/>
            <person name="Gevers D."/>
            <person name="Zitomersky N.L."/>
            <person name="Coyne M.J."/>
            <person name="Comstock L.E."/>
            <person name="Young S.K."/>
            <person name="Zeng Q."/>
            <person name="Gargeya S."/>
            <person name="Fitzgerald M."/>
            <person name="Haas B."/>
            <person name="Abouelleil A."/>
            <person name="Alvarado L."/>
            <person name="Arachchi H.M."/>
            <person name="Berlin A."/>
            <person name="Chapman S.B."/>
            <person name="Gearin G."/>
            <person name="Goldberg J."/>
            <person name="Griggs A."/>
            <person name="Gujja S."/>
            <person name="Hansen M."/>
            <person name="Heiman D."/>
            <person name="Howarth C."/>
            <person name="Larimer J."/>
            <person name="Lui A."/>
            <person name="MacDonald P.J.P."/>
            <person name="McCowen C."/>
            <person name="Montmayeur A."/>
            <person name="Murphy C."/>
            <person name="Neiman D."/>
            <person name="Pearson M."/>
            <person name="Priest M."/>
            <person name="Roberts A."/>
            <person name="Saif S."/>
            <person name="Shea T."/>
            <person name="Sisk P."/>
            <person name="Stolte C."/>
            <person name="Sykes S."/>
            <person name="Wortman J."/>
            <person name="Nusbaum C."/>
            <person name="Birren B."/>
        </authorList>
    </citation>
    <scope>NUCLEOTIDE SEQUENCE [LARGE SCALE GENOMIC DNA]</scope>
    <source>
        <strain evidence="1 2">CL02T12C19</strain>
    </source>
</reference>
<comment type="caution">
    <text evidence="1">The sequence shown here is derived from an EMBL/GenBank/DDBJ whole genome shotgun (WGS) entry which is preliminary data.</text>
</comment>